<evidence type="ECO:0000256" key="1">
    <source>
        <dbReference type="ARBA" id="ARBA00022574"/>
    </source>
</evidence>
<dbReference type="InterPro" id="IPR020472">
    <property type="entry name" value="WD40_PAC1"/>
</dbReference>
<feature type="coiled-coil region" evidence="4">
    <location>
        <begin position="209"/>
        <end position="236"/>
    </location>
</feature>
<feature type="compositionally biased region" description="Basic and acidic residues" evidence="5">
    <location>
        <begin position="30"/>
        <end position="45"/>
    </location>
</feature>
<dbReference type="STRING" id="318479.A0A0N4UDI3"/>
<feature type="repeat" description="WD" evidence="3">
    <location>
        <begin position="528"/>
        <end position="568"/>
    </location>
</feature>
<evidence type="ECO:0000256" key="2">
    <source>
        <dbReference type="ARBA" id="ARBA00022737"/>
    </source>
</evidence>
<gene>
    <name evidence="6" type="ORF">DME_LOCUS9197</name>
</gene>
<dbReference type="PROSITE" id="PS50294">
    <property type="entry name" value="WD_REPEATS_REGION"/>
    <property type="match status" value="1"/>
</dbReference>
<dbReference type="PROSITE" id="PS50082">
    <property type="entry name" value="WD_REPEATS_2"/>
    <property type="match status" value="2"/>
</dbReference>
<dbReference type="PRINTS" id="PR00320">
    <property type="entry name" value="GPROTEINBRPT"/>
</dbReference>
<dbReference type="AlphaFoldDB" id="A0A0N4UDI3"/>
<evidence type="ECO:0000313" key="7">
    <source>
        <dbReference type="Proteomes" id="UP000038040"/>
    </source>
</evidence>
<keyword evidence="4" id="KW-0175">Coiled coil</keyword>
<dbReference type="PANTHER" id="PTHR44080">
    <property type="entry name" value="E3 UBIQUITIN-PROTEIN LIGASE COP1"/>
    <property type="match status" value="1"/>
</dbReference>
<evidence type="ECO:0000313" key="9">
    <source>
        <dbReference type="WBParaSite" id="DME_0000539801-mRNA-1"/>
    </source>
</evidence>
<dbReference type="GO" id="GO:0043161">
    <property type="term" value="P:proteasome-mediated ubiquitin-dependent protein catabolic process"/>
    <property type="evidence" value="ECO:0007669"/>
    <property type="project" value="TreeGrafter"/>
</dbReference>
<evidence type="ECO:0000256" key="5">
    <source>
        <dbReference type="SAM" id="MobiDB-lite"/>
    </source>
</evidence>
<dbReference type="OrthoDB" id="273771at2759"/>
<name>A0A0N4UDI3_DRAME</name>
<dbReference type="Pfam" id="PF00400">
    <property type="entry name" value="WD40"/>
    <property type="match status" value="4"/>
</dbReference>
<keyword evidence="1 3" id="KW-0853">WD repeat</keyword>
<dbReference type="InterPro" id="IPR042755">
    <property type="entry name" value="COP1"/>
</dbReference>
<keyword evidence="8" id="KW-1185">Reference proteome</keyword>
<dbReference type="Proteomes" id="UP000274756">
    <property type="component" value="Unassembled WGS sequence"/>
</dbReference>
<dbReference type="PROSITE" id="PS00678">
    <property type="entry name" value="WD_REPEATS_1"/>
    <property type="match status" value="1"/>
</dbReference>
<sequence length="657" mass="74649">MSADEAGTSRKRSSSQLIIHGDQISGEASRQNDEYEESRNDEPQVKRFLPLSLSSGLRNLIEPESERATPLDSSFIANDTSNSLQTDSKTLTCRVCISAHLENHSLCPICRKNLLKSSKLLISPNITVAEATETLRAQIEISRKYGKNRPTRLYDDNGNLNELLNQLNNLDSESLDHVISFLNKRRLEIGYLNKKKKARLLRQFMDQMIARRENIIKQAELELKLIKSDKIKMEMNTNFLDCNLCDKYACHSSAMASYSAFTKIKGDNLSVTDGDGLLSREDLHRFHSRLSNNFSNIEQLYFNKRNNDWSNSDGMCEADLNDFSDMLYGVIEYEKFNRLAVLDYNSCLVGNPLSIVSSIEFDKDEEYFVVAGVTNKINIYDYNSIVEVSHESIRHPIMQLTCPSKISNVAWNPFIKSMLVNSDYEGNIHIWDTKQCKDVKFYKEHQRRCWSVEFNQIDPHIMASGSDDAKVKLWSLNCSRSIATIEAKVNVCSVHFSPMSRHNLAFGSADHCVHLYDTRNISKAVNILRGHRKAVSYVKYCNENELVSASTDSNLRLWDVSSGKCIRIMKGHQNERNFAGLATNGRHIACGSEDNQLFLYYKGLTDPILRYDFSFAECVPLSVDSANDFVSAVCWKKKSNVIVAANSRGIIQILEVD</sequence>
<dbReference type="InterPro" id="IPR013083">
    <property type="entry name" value="Znf_RING/FYVE/PHD"/>
</dbReference>
<evidence type="ECO:0000256" key="4">
    <source>
        <dbReference type="SAM" id="Coils"/>
    </source>
</evidence>
<dbReference type="Proteomes" id="UP000038040">
    <property type="component" value="Unplaced"/>
</dbReference>
<feature type="region of interest" description="Disordered" evidence="5">
    <location>
        <begin position="1"/>
        <end position="47"/>
    </location>
</feature>
<dbReference type="InterPro" id="IPR001680">
    <property type="entry name" value="WD40_rpt"/>
</dbReference>
<dbReference type="SMART" id="SM00320">
    <property type="entry name" value="WD40"/>
    <property type="match status" value="6"/>
</dbReference>
<reference evidence="9" key="1">
    <citation type="submission" date="2017-02" db="UniProtKB">
        <authorList>
            <consortium name="WormBaseParasite"/>
        </authorList>
    </citation>
    <scope>IDENTIFICATION</scope>
</reference>
<evidence type="ECO:0000313" key="6">
    <source>
        <dbReference type="EMBL" id="VDN59224.1"/>
    </source>
</evidence>
<dbReference type="WBParaSite" id="DME_0000539801-mRNA-1">
    <property type="protein sequence ID" value="DME_0000539801-mRNA-1"/>
    <property type="gene ID" value="DME_0000539801"/>
</dbReference>
<accession>A0A0N4UDI3</accession>
<evidence type="ECO:0000313" key="8">
    <source>
        <dbReference type="Proteomes" id="UP000274756"/>
    </source>
</evidence>
<protein>
    <submittedName>
        <fullName evidence="9">WD_REPEATS_REGION domain-containing protein</fullName>
    </submittedName>
</protein>
<dbReference type="InterPro" id="IPR036322">
    <property type="entry name" value="WD40_repeat_dom_sf"/>
</dbReference>
<proteinExistence type="predicted"/>
<dbReference type="SUPFAM" id="SSF57850">
    <property type="entry name" value="RING/U-box"/>
    <property type="match status" value="1"/>
</dbReference>
<dbReference type="Gene3D" id="2.130.10.10">
    <property type="entry name" value="YVTN repeat-like/Quinoprotein amine dehydrogenase"/>
    <property type="match status" value="1"/>
</dbReference>
<reference evidence="6 8" key="2">
    <citation type="submission" date="2018-11" db="EMBL/GenBank/DDBJ databases">
        <authorList>
            <consortium name="Pathogen Informatics"/>
        </authorList>
    </citation>
    <scope>NUCLEOTIDE SEQUENCE [LARGE SCALE GENOMIC DNA]</scope>
</reference>
<dbReference type="SUPFAM" id="SSF50978">
    <property type="entry name" value="WD40 repeat-like"/>
    <property type="match status" value="1"/>
</dbReference>
<dbReference type="Gene3D" id="3.30.40.10">
    <property type="entry name" value="Zinc/RING finger domain, C3HC4 (zinc finger)"/>
    <property type="match status" value="1"/>
</dbReference>
<dbReference type="InterPro" id="IPR019775">
    <property type="entry name" value="WD40_repeat_CS"/>
</dbReference>
<dbReference type="PANTHER" id="PTHR44080:SF1">
    <property type="entry name" value="E3 UBIQUITIN-PROTEIN LIGASE COP1"/>
    <property type="match status" value="1"/>
</dbReference>
<feature type="repeat" description="WD" evidence="3">
    <location>
        <begin position="442"/>
        <end position="484"/>
    </location>
</feature>
<organism evidence="7 9">
    <name type="scientific">Dracunculus medinensis</name>
    <name type="common">Guinea worm</name>
    <dbReference type="NCBI Taxonomy" id="318479"/>
    <lineage>
        <taxon>Eukaryota</taxon>
        <taxon>Metazoa</taxon>
        <taxon>Ecdysozoa</taxon>
        <taxon>Nematoda</taxon>
        <taxon>Chromadorea</taxon>
        <taxon>Rhabditida</taxon>
        <taxon>Spirurina</taxon>
        <taxon>Dracunculoidea</taxon>
        <taxon>Dracunculidae</taxon>
        <taxon>Dracunculus</taxon>
    </lineage>
</organism>
<dbReference type="InterPro" id="IPR015943">
    <property type="entry name" value="WD40/YVTN_repeat-like_dom_sf"/>
</dbReference>
<dbReference type="GO" id="GO:0061630">
    <property type="term" value="F:ubiquitin protein ligase activity"/>
    <property type="evidence" value="ECO:0007669"/>
    <property type="project" value="InterPro"/>
</dbReference>
<keyword evidence="2" id="KW-0677">Repeat</keyword>
<dbReference type="EMBL" id="UYYG01001178">
    <property type="protein sequence ID" value="VDN59224.1"/>
    <property type="molecule type" value="Genomic_DNA"/>
</dbReference>
<evidence type="ECO:0000256" key="3">
    <source>
        <dbReference type="PROSITE-ProRule" id="PRU00221"/>
    </source>
</evidence>